<comment type="caution">
    <text evidence="1">The sequence shown here is derived from an EMBL/GenBank/DDBJ whole genome shotgun (WGS) entry which is preliminary data.</text>
</comment>
<dbReference type="RefSeq" id="WP_017384560.1">
    <property type="nucleotide sequence ID" value="NZ_AMGJ01000043.1"/>
</dbReference>
<dbReference type="OrthoDB" id="6565701at2"/>
<dbReference type="EMBL" id="NEEW01000002">
    <property type="protein sequence ID" value="PJD87546.1"/>
    <property type="molecule type" value="Genomic_DNA"/>
</dbReference>
<reference evidence="1 2" key="1">
    <citation type="journal article" date="2017" name="J. Antimicrob. Chemother.">
        <title>Characterization of the population structure, drug resistance mechanisms and plasmids of the community-associated Enterobacter cloacae complex in China.</title>
        <authorList>
            <person name="Zhou K."/>
            <person name="Yu W."/>
            <person name="Cao X."/>
            <person name="Shen P."/>
            <person name="Lu H."/>
            <person name="Luo Q."/>
            <person name="Rossen J.W.A."/>
            <person name="Xiao Y."/>
        </authorList>
    </citation>
    <scope>NUCLEOTIDE SEQUENCE [LARGE SCALE GENOMIC DNA]</scope>
    <source>
        <strain evidence="1 2">ECC904</strain>
    </source>
</reference>
<dbReference type="AlphaFoldDB" id="A0A144WRT7"/>
<gene>
    <name evidence="1" type="ORF">B9Q30_04535</name>
</gene>
<dbReference type="Proteomes" id="UP000229974">
    <property type="component" value="Unassembled WGS sequence"/>
</dbReference>
<protein>
    <submittedName>
        <fullName evidence="1">Uncharacterized protein</fullName>
    </submittedName>
</protein>
<evidence type="ECO:0000313" key="1">
    <source>
        <dbReference type="EMBL" id="PJD87546.1"/>
    </source>
</evidence>
<proteinExistence type="predicted"/>
<name>A0A144WRT7_9ENTR</name>
<organism evidence="1 2">
    <name type="scientific">Enterobacter hormaechei</name>
    <dbReference type="NCBI Taxonomy" id="158836"/>
    <lineage>
        <taxon>Bacteria</taxon>
        <taxon>Pseudomonadati</taxon>
        <taxon>Pseudomonadota</taxon>
        <taxon>Gammaproteobacteria</taxon>
        <taxon>Enterobacterales</taxon>
        <taxon>Enterobacteriaceae</taxon>
        <taxon>Enterobacter</taxon>
        <taxon>Enterobacter cloacae complex</taxon>
    </lineage>
</organism>
<sequence>MRESINVLFVVLSFVALIMLIRFFVRRIRHPTRIVADSRGMKKISTHPVWFGGSSGKTYFYDEQYLYEVIKSSTRKIELATIIKIKPGSIVINNRRIWSVTYLEGTREKQVQFYNNLTVFNQNFAAFLEAVKRVNPEADIKAVSLFNL</sequence>
<accession>A0A144WRT7</accession>
<accession>A0A2J0Q2Q4</accession>
<evidence type="ECO:0000313" key="2">
    <source>
        <dbReference type="Proteomes" id="UP000229974"/>
    </source>
</evidence>